<organism evidence="1 2">
    <name type="scientific">Pangasianodon gigas</name>
    <name type="common">Mekong giant catfish</name>
    <name type="synonym">Pangasius gigas</name>
    <dbReference type="NCBI Taxonomy" id="30993"/>
    <lineage>
        <taxon>Eukaryota</taxon>
        <taxon>Metazoa</taxon>
        <taxon>Chordata</taxon>
        <taxon>Craniata</taxon>
        <taxon>Vertebrata</taxon>
        <taxon>Euteleostomi</taxon>
        <taxon>Actinopterygii</taxon>
        <taxon>Neopterygii</taxon>
        <taxon>Teleostei</taxon>
        <taxon>Ostariophysi</taxon>
        <taxon>Siluriformes</taxon>
        <taxon>Pangasiidae</taxon>
        <taxon>Pangasianodon</taxon>
    </lineage>
</organism>
<accession>A0ACC5W673</accession>
<sequence>MHTNFYNINKIILNILEMSQFLGATWNENSIIQKCLKFFELTNGPIIYKNGEVHEYVPNMELTITKETLCIILIIDYPKNRITNGLGCYYGYGHVLTALHVIEDVYNSEMLIFFSTGDTLLIYKSVFTKSCNTNVDQDQGFIKLLGNTSPLGDGLQNQIGKMNENENVYFYTSTPDGNFQKQEGKILRPNLNMKAQMCTEAFVISVAGKPGDSGSPVYNAKGELIGLYQGSFTCPGIPEYGHCSGISSRFLPWV</sequence>
<reference evidence="1 2" key="1">
    <citation type="journal article" date="2022" name="bioRxiv">
        <title>An ancient truncated duplication of the anti-Mullerian hormone receptor type 2 gene is a potential conserved master sex determinant in the Pangasiidae catfish family.</title>
        <authorList>
            <person name="Wen M."/>
            <person name="Pan Q."/>
            <person name="Jouanno E."/>
            <person name="Montfort J."/>
            <person name="Zahm M."/>
            <person name="Cabau C."/>
            <person name="Klopp C."/>
            <person name="Iampietro C."/>
            <person name="Roques C."/>
            <person name="Bouchez O."/>
            <person name="Castinel A."/>
            <person name="Donnadieu C."/>
            <person name="Parrinello H."/>
            <person name="Poncet C."/>
            <person name="Belmonte E."/>
            <person name="Gautier V."/>
            <person name="Avarre J.-C."/>
            <person name="Dugue R."/>
            <person name="Gustiano R."/>
            <person name="Ha T.T.T."/>
            <person name="Campet M."/>
            <person name="Sriphairoj K."/>
            <person name="Ribolli J."/>
            <person name="de Almeida F.L."/>
            <person name="Desvignes T."/>
            <person name="Postlethwait J.H."/>
            <person name="Bucao C.F."/>
            <person name="Robinson-Rechavi M."/>
            <person name="Bobe J."/>
            <person name="Herpin A."/>
            <person name="Guiguen Y."/>
        </authorList>
    </citation>
    <scope>NUCLEOTIDE SEQUENCE [LARGE SCALE GENOMIC DNA]</scope>
    <source>
        <strain evidence="1">YG-Dec2019</strain>
    </source>
</reference>
<comment type="caution">
    <text evidence="1">The sequence shown here is derived from an EMBL/GenBank/DDBJ whole genome shotgun (WGS) entry which is preliminary data.</text>
</comment>
<evidence type="ECO:0000313" key="2">
    <source>
        <dbReference type="Proteomes" id="UP000829447"/>
    </source>
</evidence>
<dbReference type="EMBL" id="CM040454">
    <property type="protein sequence ID" value="MCI4374256.1"/>
    <property type="molecule type" value="Genomic_DNA"/>
</dbReference>
<proteinExistence type="predicted"/>
<name>A0ACC5W673_PANGG</name>
<dbReference type="Proteomes" id="UP000829447">
    <property type="component" value="Linkage Group LG1"/>
</dbReference>
<evidence type="ECO:0000313" key="1">
    <source>
        <dbReference type="EMBL" id="MCI4374256.1"/>
    </source>
</evidence>
<gene>
    <name evidence="1" type="ORF">PGIGA_G00004400</name>
</gene>
<keyword evidence="2" id="KW-1185">Reference proteome</keyword>
<protein>
    <submittedName>
        <fullName evidence="1">Uncharacterized protein</fullName>
    </submittedName>
</protein>